<accession>A0ACC2M1U8</accession>
<comment type="caution">
    <text evidence="1">The sequence shown here is derived from an EMBL/GenBank/DDBJ whole genome shotgun (WGS) entry which is preliminary data.</text>
</comment>
<evidence type="ECO:0000313" key="2">
    <source>
        <dbReference type="Proteomes" id="UP001234297"/>
    </source>
</evidence>
<gene>
    <name evidence="1" type="ORF">MRB53_016396</name>
</gene>
<evidence type="ECO:0000313" key="1">
    <source>
        <dbReference type="EMBL" id="KAJ8639702.1"/>
    </source>
</evidence>
<keyword evidence="2" id="KW-1185">Reference proteome</keyword>
<dbReference type="Proteomes" id="UP001234297">
    <property type="component" value="Chromosome 5"/>
</dbReference>
<dbReference type="EMBL" id="CM056813">
    <property type="protein sequence ID" value="KAJ8639702.1"/>
    <property type="molecule type" value="Genomic_DNA"/>
</dbReference>
<organism evidence="1 2">
    <name type="scientific">Persea americana</name>
    <name type="common">Avocado</name>
    <dbReference type="NCBI Taxonomy" id="3435"/>
    <lineage>
        <taxon>Eukaryota</taxon>
        <taxon>Viridiplantae</taxon>
        <taxon>Streptophyta</taxon>
        <taxon>Embryophyta</taxon>
        <taxon>Tracheophyta</taxon>
        <taxon>Spermatophyta</taxon>
        <taxon>Magnoliopsida</taxon>
        <taxon>Magnoliidae</taxon>
        <taxon>Laurales</taxon>
        <taxon>Lauraceae</taxon>
        <taxon>Persea</taxon>
    </lineage>
</organism>
<proteinExistence type="predicted"/>
<reference evidence="1 2" key="1">
    <citation type="journal article" date="2022" name="Hortic Res">
        <title>A haplotype resolved chromosomal level avocado genome allows analysis of novel avocado genes.</title>
        <authorList>
            <person name="Nath O."/>
            <person name="Fletcher S.J."/>
            <person name="Hayward A."/>
            <person name="Shaw L.M."/>
            <person name="Masouleh A.K."/>
            <person name="Furtado A."/>
            <person name="Henry R.J."/>
            <person name="Mitter N."/>
        </authorList>
    </citation>
    <scope>NUCLEOTIDE SEQUENCE [LARGE SCALE GENOMIC DNA]</scope>
    <source>
        <strain evidence="2">cv. Hass</strain>
    </source>
</reference>
<name>A0ACC2M1U8_PERAE</name>
<protein>
    <submittedName>
        <fullName evidence="1">Uncharacterized protein</fullName>
    </submittedName>
</protein>
<sequence length="102" mass="11471">MAQRVNKTKESRTVFLVVGKDVLDGMEVPNVTNPKTVEYVDVFVDDLPVGLPPARKVSEDAKEMAQNIRAMHDEVRKQLHASNAKFEEVASSKQFHNGTYNK</sequence>